<evidence type="ECO:0000313" key="3">
    <source>
        <dbReference type="Proteomes" id="UP001165060"/>
    </source>
</evidence>
<sequence>MPAHNTKVADVSAAELNKKEADRDAVAKFRKQSAYDGSVVVVSKAGSIKHMTKEQVGKLSASKLKALASAYHETVQGGTGGTRERVEEFVNDMIPPDFPPVFLKDLLAEIAVEVEPATKLARWGLLFQVARAGGMQYADEISDAVVLHEQYTGGEDGTPTDLFWTMLYILLLPVAMNVIAAVVFNKRKGAKAVSLAVLAEILHLGPVVKGWKVWKGDGMGQDDVVDPYSQFLMGRVSELLCEGLPELVLAMTMLYTGKATTKVVVSLCMSLASAAFIMMDASNVQKRGPHSHPTFGFLPLAPTATKVQQLGLFVFYSGTVATAASAIAAAIVVSATPFIPTVMMGEFALLTAFMGSRGQKYVHVSPAQGGAVFSSLFHLGFYLIMCIAPSATLRIPEVYGGGFFCFLIGYRLITYAGVVYAATSAFAGSGVTMAAGTARQIFGGGAAAIVAGAALAVCMTPSSHRKTWCSSKRTGPEYAQWAFEAKQLMNDADTVDQQRVRFTLMFHPSYFNEEAAKEWLLSLQIATPLLTDPDKKLRKGCEKFTGHSLASALERLIERFAFYGNTPELQQVRAHLTALAQQIAAATPSRKAIAPVVPAEVDEVQELKRQLRARDEALLAKDEKLRAKDEALLAKDEKLRAKDEALREKDEEIEKLRERGVN</sequence>
<keyword evidence="1" id="KW-1133">Transmembrane helix</keyword>
<proteinExistence type="predicted"/>
<gene>
    <name evidence="2" type="ORF">TeGR_g5957</name>
</gene>
<dbReference type="EMBL" id="BRYB01000780">
    <property type="protein sequence ID" value="GMI37556.1"/>
    <property type="molecule type" value="Genomic_DNA"/>
</dbReference>
<feature type="transmembrane region" description="Helical" evidence="1">
    <location>
        <begin position="441"/>
        <end position="462"/>
    </location>
</feature>
<evidence type="ECO:0008006" key="4">
    <source>
        <dbReference type="Google" id="ProtNLM"/>
    </source>
</evidence>
<name>A0ABQ6N0C1_9STRA</name>
<feature type="transmembrane region" description="Helical" evidence="1">
    <location>
        <begin position="370"/>
        <end position="392"/>
    </location>
</feature>
<evidence type="ECO:0000256" key="1">
    <source>
        <dbReference type="SAM" id="Phobius"/>
    </source>
</evidence>
<dbReference type="Proteomes" id="UP001165060">
    <property type="component" value="Unassembled WGS sequence"/>
</dbReference>
<keyword evidence="3" id="KW-1185">Reference proteome</keyword>
<keyword evidence="1" id="KW-0472">Membrane</keyword>
<keyword evidence="1" id="KW-0812">Transmembrane</keyword>
<accession>A0ABQ6N0C1</accession>
<feature type="transmembrane region" description="Helical" evidence="1">
    <location>
        <begin position="162"/>
        <end position="184"/>
    </location>
</feature>
<organism evidence="2 3">
    <name type="scientific">Tetraparma gracilis</name>
    <dbReference type="NCBI Taxonomy" id="2962635"/>
    <lineage>
        <taxon>Eukaryota</taxon>
        <taxon>Sar</taxon>
        <taxon>Stramenopiles</taxon>
        <taxon>Ochrophyta</taxon>
        <taxon>Bolidophyceae</taxon>
        <taxon>Parmales</taxon>
        <taxon>Triparmaceae</taxon>
        <taxon>Tetraparma</taxon>
    </lineage>
</organism>
<evidence type="ECO:0000313" key="2">
    <source>
        <dbReference type="EMBL" id="GMI37556.1"/>
    </source>
</evidence>
<reference evidence="2 3" key="1">
    <citation type="journal article" date="2023" name="Commun. Biol.">
        <title>Genome analysis of Parmales, the sister group of diatoms, reveals the evolutionary specialization of diatoms from phago-mixotrophs to photoautotrophs.</title>
        <authorList>
            <person name="Ban H."/>
            <person name="Sato S."/>
            <person name="Yoshikawa S."/>
            <person name="Yamada K."/>
            <person name="Nakamura Y."/>
            <person name="Ichinomiya M."/>
            <person name="Sato N."/>
            <person name="Blanc-Mathieu R."/>
            <person name="Endo H."/>
            <person name="Kuwata A."/>
            <person name="Ogata H."/>
        </authorList>
    </citation>
    <scope>NUCLEOTIDE SEQUENCE [LARGE SCALE GENOMIC DNA]</scope>
</reference>
<feature type="transmembrane region" description="Helical" evidence="1">
    <location>
        <begin position="338"/>
        <end position="358"/>
    </location>
</feature>
<feature type="transmembrane region" description="Helical" evidence="1">
    <location>
        <begin position="310"/>
        <end position="332"/>
    </location>
</feature>
<comment type="caution">
    <text evidence="2">The sequence shown here is derived from an EMBL/GenBank/DDBJ whole genome shotgun (WGS) entry which is preliminary data.</text>
</comment>
<feature type="transmembrane region" description="Helical" evidence="1">
    <location>
        <begin position="398"/>
        <end position="420"/>
    </location>
</feature>
<protein>
    <recommendedName>
        <fullName evidence="4">Transmembrane protein</fullName>
    </recommendedName>
</protein>